<feature type="transmembrane region" description="Helical" evidence="13">
    <location>
        <begin position="548"/>
        <end position="566"/>
    </location>
</feature>
<dbReference type="SUPFAM" id="SSF143865">
    <property type="entry name" value="CorA soluble domain-like"/>
    <property type="match status" value="1"/>
</dbReference>
<dbReference type="InterPro" id="IPR002048">
    <property type="entry name" value="EF_hand_dom"/>
</dbReference>
<evidence type="ECO:0000256" key="9">
    <source>
        <dbReference type="ARBA" id="ARBA00023136"/>
    </source>
</evidence>
<dbReference type="FunFam" id="1.20.58.340:FF:000004">
    <property type="entry name" value="Magnesium transport protein CorA"/>
    <property type="match status" value="1"/>
</dbReference>
<dbReference type="Proteomes" id="UP001160483">
    <property type="component" value="Unassembled WGS sequence"/>
</dbReference>
<dbReference type="FunFam" id="1.10.238.10:FF:000671">
    <property type="entry name" value="Uncharacterized protein"/>
    <property type="match status" value="1"/>
</dbReference>
<dbReference type="AlphaFoldDB" id="A0AAU9KUE5"/>
<evidence type="ECO:0000256" key="5">
    <source>
        <dbReference type="ARBA" id="ARBA00022692"/>
    </source>
</evidence>
<evidence type="ECO:0000256" key="3">
    <source>
        <dbReference type="ARBA" id="ARBA00022448"/>
    </source>
</evidence>
<sequence length="610" mass="71113">MARACQSWRRSPSKVSTTYQPKDWAPNDGVRFDGTRYRSTIRDSVNLRTGFDNLSRDTQNLMVSRNSKEWIRDFENETNETSLNTSKETMSMPTLLHGKNILQIMSVGSIEPIARDSNSLDWSDSLGVVDEAEDMSLMDPHFDLTSARMMKLFSLFNPGENGMVSYEGFRCGLEAMGIACGDDKQFQAFIDQVDDDKSGGVTYREFLFAIQEIKLAQLFNEEFLRNMPPEYTHVRRGRACNALLGSIEYSPDRIRSVYPIKQVQRFIYSTKPSWASVRWINLEGIAPLLMRRLSVRYRLHPLAVEDTLDADVERPKYEEYDEHSFLILQTIHARDLYMVRNYQSMYRASLYVHNDDVSLFERMTKKELEERLEQLDVGCVMTAPEQLSLYIMEDVLISVQESSNTLWAMLKHRLDRSYSKVRQHSTAFLVYTIVDVCVDELTPITHTFGSKLIMLERLLRIDPRYFDVSRLARCTKQIKGLHVLCKPMSEVIIQLMEPEEFEGETMRYFRDVMDHITTIEEDCERHLDRCRSLIEDFHNARAVQQNDVSYILALVAAIFLPAQFLTGLYGMNFTNMPELEYHNGYYIWWAVVLFIALATMIVFKFYKKWL</sequence>
<evidence type="ECO:0000256" key="10">
    <source>
        <dbReference type="ARBA" id="ARBA00034269"/>
    </source>
</evidence>
<reference evidence="15" key="1">
    <citation type="submission" date="2021-11" db="EMBL/GenBank/DDBJ databases">
        <authorList>
            <person name="Islam A."/>
            <person name="Islam S."/>
            <person name="Flora M.S."/>
            <person name="Rahman M."/>
            <person name="Ziaur R.M."/>
            <person name="Epstein J.H."/>
            <person name="Hassan M."/>
            <person name="Klassen M."/>
            <person name="Woodard K."/>
            <person name="Webb A."/>
            <person name="Webby R.J."/>
            <person name="El Zowalaty M.E."/>
        </authorList>
    </citation>
    <scope>NUCLEOTIDE SEQUENCE</scope>
    <source>
        <strain evidence="15">Pbs3</strain>
    </source>
</reference>
<dbReference type="SUPFAM" id="SSF144083">
    <property type="entry name" value="Magnesium transport protein CorA, transmembrane region"/>
    <property type="match status" value="1"/>
</dbReference>
<dbReference type="InterPro" id="IPR045863">
    <property type="entry name" value="CorA_TM1_TM2"/>
</dbReference>
<dbReference type="PANTHER" id="PTHR46494">
    <property type="entry name" value="CORA FAMILY METAL ION TRANSPORTER (EUROFUNG)"/>
    <property type="match status" value="1"/>
</dbReference>
<dbReference type="Gene3D" id="3.30.460.20">
    <property type="entry name" value="CorA soluble domain-like"/>
    <property type="match status" value="1"/>
</dbReference>
<comment type="subcellular location">
    <subcellularLocation>
        <location evidence="1">Cell membrane</location>
        <topology evidence="1">Multi-pass membrane protein</topology>
    </subcellularLocation>
</comment>
<evidence type="ECO:0000256" key="2">
    <source>
        <dbReference type="ARBA" id="ARBA00009765"/>
    </source>
</evidence>
<protein>
    <recommendedName>
        <fullName evidence="14">EF-hand domain-containing protein</fullName>
    </recommendedName>
</protein>
<dbReference type="EMBL" id="CAKKTJ010000132">
    <property type="protein sequence ID" value="CAH0476024.1"/>
    <property type="molecule type" value="Genomic_DNA"/>
</dbReference>
<dbReference type="Gene3D" id="1.10.238.10">
    <property type="entry name" value="EF-hand"/>
    <property type="match status" value="1"/>
</dbReference>
<evidence type="ECO:0000256" key="1">
    <source>
        <dbReference type="ARBA" id="ARBA00004651"/>
    </source>
</evidence>
<evidence type="ECO:0000313" key="16">
    <source>
        <dbReference type="Proteomes" id="UP001160483"/>
    </source>
</evidence>
<keyword evidence="7 13" id="KW-1133">Transmembrane helix</keyword>
<evidence type="ECO:0000256" key="11">
    <source>
        <dbReference type="ARBA" id="ARBA00045497"/>
    </source>
</evidence>
<organism evidence="15 16">
    <name type="scientific">Peronospora belbahrii</name>
    <dbReference type="NCBI Taxonomy" id="622444"/>
    <lineage>
        <taxon>Eukaryota</taxon>
        <taxon>Sar</taxon>
        <taxon>Stramenopiles</taxon>
        <taxon>Oomycota</taxon>
        <taxon>Peronosporomycetes</taxon>
        <taxon>Peronosporales</taxon>
        <taxon>Peronosporaceae</taxon>
        <taxon>Peronospora</taxon>
    </lineage>
</organism>
<keyword evidence="9 13" id="KW-0472">Membrane</keyword>
<evidence type="ECO:0000259" key="14">
    <source>
        <dbReference type="PROSITE" id="PS50222"/>
    </source>
</evidence>
<feature type="domain" description="EF-hand" evidence="14">
    <location>
        <begin position="181"/>
        <end position="216"/>
    </location>
</feature>
<dbReference type="CDD" id="cd12822">
    <property type="entry name" value="TmCorA-like"/>
    <property type="match status" value="1"/>
</dbReference>
<dbReference type="GO" id="GO:0015095">
    <property type="term" value="F:magnesium ion transmembrane transporter activity"/>
    <property type="evidence" value="ECO:0007669"/>
    <property type="project" value="TreeGrafter"/>
</dbReference>
<feature type="region of interest" description="Disordered" evidence="12">
    <location>
        <begin position="1"/>
        <end position="22"/>
    </location>
</feature>
<comment type="function">
    <text evidence="11">Mediates influx of magnesium ions. Alternates between open and closed states. Activated by low cytoplasmic Mg(2+) levels. Inactive when cytoplasmic Mg(2+) levels are high.</text>
</comment>
<name>A0AAU9KUE5_9STRA</name>
<accession>A0AAU9KUE5</accession>
<dbReference type="GO" id="GO:0000287">
    <property type="term" value="F:magnesium ion binding"/>
    <property type="evidence" value="ECO:0007669"/>
    <property type="project" value="TreeGrafter"/>
</dbReference>
<keyword evidence="6" id="KW-0460">Magnesium</keyword>
<dbReference type="InterPro" id="IPR011992">
    <property type="entry name" value="EF-hand-dom_pair"/>
</dbReference>
<evidence type="ECO:0000256" key="12">
    <source>
        <dbReference type="SAM" id="MobiDB-lite"/>
    </source>
</evidence>
<dbReference type="GO" id="GO:0015087">
    <property type="term" value="F:cobalt ion transmembrane transporter activity"/>
    <property type="evidence" value="ECO:0007669"/>
    <property type="project" value="TreeGrafter"/>
</dbReference>
<comment type="catalytic activity">
    <reaction evidence="10">
        <text>Mg(2+)(in) = Mg(2+)(out)</text>
        <dbReference type="Rhea" id="RHEA:29827"/>
        <dbReference type="ChEBI" id="CHEBI:18420"/>
    </reaction>
</comment>
<proteinExistence type="inferred from homology"/>
<gene>
    <name evidence="15" type="ORF">PBS003_LOCUS2832</name>
</gene>
<keyword evidence="4" id="KW-1003">Cell membrane</keyword>
<feature type="transmembrane region" description="Helical" evidence="13">
    <location>
        <begin position="586"/>
        <end position="606"/>
    </location>
</feature>
<evidence type="ECO:0000256" key="13">
    <source>
        <dbReference type="SAM" id="Phobius"/>
    </source>
</evidence>
<dbReference type="InterPro" id="IPR045861">
    <property type="entry name" value="CorA_cytoplasmic_dom"/>
</dbReference>
<dbReference type="SUPFAM" id="SSF47473">
    <property type="entry name" value="EF-hand"/>
    <property type="match status" value="1"/>
</dbReference>
<keyword evidence="8" id="KW-0406">Ion transport</keyword>
<dbReference type="GO" id="GO:0005886">
    <property type="term" value="C:plasma membrane"/>
    <property type="evidence" value="ECO:0007669"/>
    <property type="project" value="UniProtKB-SubCell"/>
</dbReference>
<comment type="similarity">
    <text evidence="2">Belongs to the CorA metal ion transporter (MIT) (TC 1.A.35) family.</text>
</comment>
<keyword evidence="5 13" id="KW-0812">Transmembrane</keyword>
<dbReference type="Pfam" id="PF01544">
    <property type="entry name" value="CorA"/>
    <property type="match status" value="1"/>
</dbReference>
<dbReference type="InterPro" id="IPR002523">
    <property type="entry name" value="MgTranspt_CorA/ZnTranspt_ZntB"/>
</dbReference>
<dbReference type="GO" id="GO:0050897">
    <property type="term" value="F:cobalt ion binding"/>
    <property type="evidence" value="ECO:0007669"/>
    <property type="project" value="TreeGrafter"/>
</dbReference>
<keyword evidence="3" id="KW-0813">Transport</keyword>
<comment type="caution">
    <text evidence="15">The sequence shown here is derived from an EMBL/GenBank/DDBJ whole genome shotgun (WGS) entry which is preliminary data.</text>
</comment>
<evidence type="ECO:0000256" key="7">
    <source>
        <dbReference type="ARBA" id="ARBA00022989"/>
    </source>
</evidence>
<dbReference type="FunFam" id="1.20.58.340:FF:000021">
    <property type="entry name" value="Magnesium and cobalt transporter CorA"/>
    <property type="match status" value="1"/>
</dbReference>
<evidence type="ECO:0000256" key="6">
    <source>
        <dbReference type="ARBA" id="ARBA00022842"/>
    </source>
</evidence>
<evidence type="ECO:0000256" key="4">
    <source>
        <dbReference type="ARBA" id="ARBA00022475"/>
    </source>
</evidence>
<evidence type="ECO:0000256" key="8">
    <source>
        <dbReference type="ARBA" id="ARBA00023065"/>
    </source>
</evidence>
<evidence type="ECO:0000313" key="15">
    <source>
        <dbReference type="EMBL" id="CAH0476024.1"/>
    </source>
</evidence>
<feature type="compositionally biased region" description="Polar residues" evidence="12">
    <location>
        <begin position="8"/>
        <end position="20"/>
    </location>
</feature>
<dbReference type="GO" id="GO:0005509">
    <property type="term" value="F:calcium ion binding"/>
    <property type="evidence" value="ECO:0007669"/>
    <property type="project" value="InterPro"/>
</dbReference>
<dbReference type="PROSITE" id="PS50222">
    <property type="entry name" value="EF_HAND_2"/>
    <property type="match status" value="1"/>
</dbReference>
<dbReference type="Gene3D" id="1.20.58.340">
    <property type="entry name" value="Magnesium transport protein CorA, transmembrane region"/>
    <property type="match status" value="2"/>
</dbReference>
<dbReference type="PANTHER" id="PTHR46494:SF1">
    <property type="entry name" value="CORA FAMILY METAL ION TRANSPORTER (EUROFUNG)"/>
    <property type="match status" value="1"/>
</dbReference>